<dbReference type="Pfam" id="PF00005">
    <property type="entry name" value="ABC_tran"/>
    <property type="match status" value="1"/>
</dbReference>
<dbReference type="SUPFAM" id="SSF52540">
    <property type="entry name" value="P-loop containing nucleoside triphosphate hydrolases"/>
    <property type="match status" value="1"/>
</dbReference>
<dbReference type="GO" id="GO:0005524">
    <property type="term" value="F:ATP binding"/>
    <property type="evidence" value="ECO:0007669"/>
    <property type="project" value="UniProtKB-KW"/>
</dbReference>
<dbReference type="PROSITE" id="PS00211">
    <property type="entry name" value="ABC_TRANSPORTER_1"/>
    <property type="match status" value="1"/>
</dbReference>
<sequence>MKPKLEVRGVSYSYHSLEGETLALSDISFTAENGEFLAIVGPSGCGKSTLLSLLSGLLTPDTGEILIDGVSQSESFSNIGYMLQRDHLFEWRTIMGNAELGLEIQKKLDSSSKEKLHQMLLTYGLGNFEQAKPSELSGGMRQRAALVRTLALEPDLLLLDEPFSALDYQTRLSVCDDISSIIKSTQKTAILITHDLSEAISVADRVIVLTSRPGRMKAIVPVSFGDDYIRPLMRRNMPEFSVFFNQVWKELQNHD</sequence>
<dbReference type="SMART" id="SM00382">
    <property type="entry name" value="AAA"/>
    <property type="match status" value="1"/>
</dbReference>
<dbReference type="RefSeq" id="WP_268114554.1">
    <property type="nucleotide sequence ID" value="NZ_CP113524.1"/>
</dbReference>
<evidence type="ECO:0000259" key="4">
    <source>
        <dbReference type="PROSITE" id="PS50893"/>
    </source>
</evidence>
<organism evidence="5 6">
    <name type="scientific">Lacrimispora xylanolytica</name>
    <dbReference type="NCBI Taxonomy" id="29375"/>
    <lineage>
        <taxon>Bacteria</taxon>
        <taxon>Bacillati</taxon>
        <taxon>Bacillota</taxon>
        <taxon>Clostridia</taxon>
        <taxon>Lachnospirales</taxon>
        <taxon>Lachnospiraceae</taxon>
        <taxon>Lacrimispora</taxon>
    </lineage>
</organism>
<dbReference type="Gene3D" id="3.40.50.300">
    <property type="entry name" value="P-loop containing nucleotide triphosphate hydrolases"/>
    <property type="match status" value="1"/>
</dbReference>
<dbReference type="InterPro" id="IPR017871">
    <property type="entry name" value="ABC_transporter-like_CS"/>
</dbReference>
<dbReference type="InterPro" id="IPR003439">
    <property type="entry name" value="ABC_transporter-like_ATP-bd"/>
</dbReference>
<dbReference type="InterPro" id="IPR027417">
    <property type="entry name" value="P-loop_NTPase"/>
</dbReference>
<accession>A0ABY7A8C9</accession>
<dbReference type="PROSITE" id="PS50893">
    <property type="entry name" value="ABC_TRANSPORTER_2"/>
    <property type="match status" value="1"/>
</dbReference>
<dbReference type="PANTHER" id="PTHR42788:SF21">
    <property type="entry name" value="ABC TRANSPORTER ATP-BINDING PROTEIN"/>
    <property type="match status" value="1"/>
</dbReference>
<evidence type="ECO:0000256" key="3">
    <source>
        <dbReference type="ARBA" id="ARBA00022840"/>
    </source>
</evidence>
<proteinExistence type="predicted"/>
<dbReference type="EMBL" id="CP113524">
    <property type="protein sequence ID" value="WAJ22920.1"/>
    <property type="molecule type" value="Genomic_DNA"/>
</dbReference>
<protein>
    <submittedName>
        <fullName evidence="5">ATP-binding cassette domain-containing protein</fullName>
    </submittedName>
</protein>
<evidence type="ECO:0000313" key="6">
    <source>
        <dbReference type="Proteomes" id="UP001163115"/>
    </source>
</evidence>
<keyword evidence="6" id="KW-1185">Reference proteome</keyword>
<evidence type="ECO:0000256" key="2">
    <source>
        <dbReference type="ARBA" id="ARBA00022741"/>
    </source>
</evidence>
<dbReference type="PANTHER" id="PTHR42788">
    <property type="entry name" value="TAURINE IMPORT ATP-BINDING PROTEIN-RELATED"/>
    <property type="match status" value="1"/>
</dbReference>
<reference evidence="5" key="1">
    <citation type="submission" date="2022-11" db="EMBL/GenBank/DDBJ databases">
        <title>Lacrimispora xylanolytica sy1, complete genome.</title>
        <authorList>
            <person name="Choi S."/>
        </authorList>
    </citation>
    <scope>NUCLEOTIDE SEQUENCE</scope>
    <source>
        <strain evidence="5">Sy1</strain>
    </source>
</reference>
<keyword evidence="2" id="KW-0547">Nucleotide-binding</keyword>
<dbReference type="InterPro" id="IPR003593">
    <property type="entry name" value="AAA+_ATPase"/>
</dbReference>
<name>A0ABY7A8C9_9FIRM</name>
<evidence type="ECO:0000256" key="1">
    <source>
        <dbReference type="ARBA" id="ARBA00022448"/>
    </source>
</evidence>
<feature type="domain" description="ABC transporter" evidence="4">
    <location>
        <begin position="5"/>
        <end position="236"/>
    </location>
</feature>
<dbReference type="Proteomes" id="UP001163115">
    <property type="component" value="Chromosome"/>
</dbReference>
<gene>
    <name evidence="5" type="ORF">OW255_15295</name>
</gene>
<evidence type="ECO:0000313" key="5">
    <source>
        <dbReference type="EMBL" id="WAJ22920.1"/>
    </source>
</evidence>
<keyword evidence="1" id="KW-0813">Transport</keyword>
<keyword evidence="3 5" id="KW-0067">ATP-binding</keyword>
<dbReference type="InterPro" id="IPR050166">
    <property type="entry name" value="ABC_transporter_ATP-bind"/>
</dbReference>